<evidence type="ECO:0000313" key="1">
    <source>
        <dbReference type="EMBL" id="CAG8631889.1"/>
    </source>
</evidence>
<feature type="non-terminal residue" evidence="1">
    <location>
        <position position="1"/>
    </location>
</feature>
<evidence type="ECO:0000313" key="2">
    <source>
        <dbReference type="Proteomes" id="UP000789739"/>
    </source>
</evidence>
<sequence length="69" mass="7938">AVNNYEIQRGIGLSRIPEGEPQRIRFTYFIPEQEITVDRSEDLEPLTSGALQTNAVYLVYLVITELPYH</sequence>
<comment type="caution">
    <text evidence="1">The sequence shown here is derived from an EMBL/GenBank/DDBJ whole genome shotgun (WGS) entry which is preliminary data.</text>
</comment>
<reference evidence="1" key="1">
    <citation type="submission" date="2021-06" db="EMBL/GenBank/DDBJ databases">
        <authorList>
            <person name="Kallberg Y."/>
            <person name="Tangrot J."/>
            <person name="Rosling A."/>
        </authorList>
    </citation>
    <scope>NUCLEOTIDE SEQUENCE</scope>
    <source>
        <strain evidence="1">BR232B</strain>
    </source>
</reference>
<dbReference type="EMBL" id="CAJVPI010001956">
    <property type="protein sequence ID" value="CAG8631889.1"/>
    <property type="molecule type" value="Genomic_DNA"/>
</dbReference>
<accession>A0A9N9DB72</accession>
<dbReference type="AlphaFoldDB" id="A0A9N9DB72"/>
<gene>
    <name evidence="1" type="ORF">PBRASI_LOCUS9299</name>
</gene>
<protein>
    <submittedName>
        <fullName evidence="1">10127_t:CDS:1</fullName>
    </submittedName>
</protein>
<organism evidence="1 2">
    <name type="scientific">Paraglomus brasilianum</name>
    <dbReference type="NCBI Taxonomy" id="144538"/>
    <lineage>
        <taxon>Eukaryota</taxon>
        <taxon>Fungi</taxon>
        <taxon>Fungi incertae sedis</taxon>
        <taxon>Mucoromycota</taxon>
        <taxon>Glomeromycotina</taxon>
        <taxon>Glomeromycetes</taxon>
        <taxon>Paraglomerales</taxon>
        <taxon>Paraglomeraceae</taxon>
        <taxon>Paraglomus</taxon>
    </lineage>
</organism>
<proteinExistence type="predicted"/>
<dbReference type="Proteomes" id="UP000789739">
    <property type="component" value="Unassembled WGS sequence"/>
</dbReference>
<name>A0A9N9DB72_9GLOM</name>
<keyword evidence="2" id="KW-1185">Reference proteome</keyword>